<dbReference type="EMBL" id="MHTK01000006">
    <property type="protein sequence ID" value="OHA59685.1"/>
    <property type="molecule type" value="Genomic_DNA"/>
</dbReference>
<evidence type="ECO:0000256" key="3">
    <source>
        <dbReference type="ARBA" id="ARBA00022475"/>
    </source>
</evidence>
<dbReference type="AlphaFoldDB" id="A0A1G2QGE8"/>
<name>A0A1G2QGE8_9BACT</name>
<evidence type="ECO:0000259" key="11">
    <source>
        <dbReference type="Pfam" id="PF21760"/>
    </source>
</evidence>
<dbReference type="Pfam" id="PF07549">
    <property type="entry name" value="Sec_GG"/>
    <property type="match status" value="1"/>
</dbReference>
<dbReference type="InterPro" id="IPR001036">
    <property type="entry name" value="Acrflvin-R"/>
</dbReference>
<dbReference type="FunFam" id="1.20.1640.10:FF:000004">
    <property type="entry name" value="Protein translocase subunit SecD"/>
    <property type="match status" value="1"/>
</dbReference>
<dbReference type="GO" id="GO:0065002">
    <property type="term" value="P:intracellular protein transmembrane transport"/>
    <property type="evidence" value="ECO:0007669"/>
    <property type="project" value="UniProtKB-UniRule"/>
</dbReference>
<sequence length="456" mass="48374">MNIYRVGAVLLVLGSLALSYFVYTSEQTEAAWSRPFRLGLDLSGGTHLVYRADVTEVPAGDIAESMAALKEVIERRINIFGVSEPIIQVESSGLGDGASNKLIVELPGVTDVEEALAVISKTPLLEFKVEGVDEAALARSLAASVSADSNASTTMISLASMYQDSGLTGKYLKRAQVIFPPPAAGTAPTGPTVLVEFTPDGAELFATITRDNIGKTVGIFLDGELVSAPVVQEEITAGEAQITGNFTVDEAKTLVRDLNLGALPVPIELDSTQTIGPSLGADVLDAGLRAGLIGFIVLALFMILWYRLPGLVAVLSLTVYVVIMLAIFKLIPVTLTAAGIAGFILSIGIAVDANVLIFERLKEEMKRGRSIPEAVKEGFARAWLSIRDSNLSGILSAIVLFWFGTSLIKGFALVLLIGIIVSMFTAITVTRTLLLALGVKHKGRVSTFLFSNGFTK</sequence>
<keyword evidence="8 9" id="KW-0472">Membrane</keyword>
<gene>
    <name evidence="9" type="primary">secD</name>
    <name evidence="13" type="ORF">A2589_02410</name>
</gene>
<comment type="caution">
    <text evidence="13">The sequence shown here is derived from an EMBL/GenBank/DDBJ whole genome shotgun (WGS) entry which is preliminary data.</text>
</comment>
<dbReference type="PRINTS" id="PR00702">
    <property type="entry name" value="ACRIFLAVINRP"/>
</dbReference>
<evidence type="ECO:0000256" key="4">
    <source>
        <dbReference type="ARBA" id="ARBA00022692"/>
    </source>
</evidence>
<feature type="transmembrane region" description="Helical" evidence="9">
    <location>
        <begin position="410"/>
        <end position="434"/>
    </location>
</feature>
<dbReference type="InterPro" id="IPR054384">
    <property type="entry name" value="SecDF_P1_head"/>
</dbReference>
<dbReference type="STRING" id="1802439.A2589_02410"/>
<keyword evidence="2 9" id="KW-0813">Transport</keyword>
<comment type="subunit">
    <text evidence="9">Forms a complex with SecF. Part of the essential Sec protein translocation apparatus which comprises SecA, SecYEG and auxiliary proteins SecDF. Other proteins may also be involved.</text>
</comment>
<comment type="function">
    <text evidence="9">Part of the Sec protein translocase complex. Interacts with the SecYEG preprotein conducting channel. SecDF uses the proton motive force (PMF) to complete protein translocation after the ATP-dependent function of SecA.</text>
</comment>
<protein>
    <recommendedName>
        <fullName evidence="9">Protein translocase subunit SecD</fullName>
    </recommendedName>
</protein>
<dbReference type="InterPro" id="IPR022813">
    <property type="entry name" value="SecD/SecF_arch_bac"/>
</dbReference>
<dbReference type="Gene3D" id="1.20.1640.10">
    <property type="entry name" value="Multidrug efflux transporter AcrB transmembrane domain"/>
    <property type="match status" value="1"/>
</dbReference>
<evidence type="ECO:0000259" key="12">
    <source>
        <dbReference type="Pfam" id="PF22599"/>
    </source>
</evidence>
<evidence type="ECO:0000256" key="2">
    <source>
        <dbReference type="ARBA" id="ARBA00022448"/>
    </source>
</evidence>
<comment type="subcellular location">
    <subcellularLocation>
        <location evidence="1 9">Cell membrane</location>
        <topology evidence="1 9">Multi-pass membrane protein</topology>
    </subcellularLocation>
</comment>
<evidence type="ECO:0000313" key="13">
    <source>
        <dbReference type="EMBL" id="OHA59685.1"/>
    </source>
</evidence>
<dbReference type="NCBIfam" id="TIGR00916">
    <property type="entry name" value="2A0604s01"/>
    <property type="match status" value="1"/>
</dbReference>
<dbReference type="PANTHER" id="PTHR30081:SF1">
    <property type="entry name" value="PROTEIN TRANSLOCASE SUBUNIT SECD"/>
    <property type="match status" value="1"/>
</dbReference>
<evidence type="ECO:0000256" key="1">
    <source>
        <dbReference type="ARBA" id="ARBA00004651"/>
    </source>
</evidence>
<dbReference type="Pfam" id="PF02355">
    <property type="entry name" value="SecD_SecF_C"/>
    <property type="match status" value="1"/>
</dbReference>
<evidence type="ECO:0000256" key="6">
    <source>
        <dbReference type="ARBA" id="ARBA00022989"/>
    </source>
</evidence>
<keyword evidence="7 9" id="KW-0811">Translocation</keyword>
<dbReference type="GO" id="GO:0015450">
    <property type="term" value="F:protein-transporting ATPase activity"/>
    <property type="evidence" value="ECO:0007669"/>
    <property type="project" value="InterPro"/>
</dbReference>
<dbReference type="Gene3D" id="3.30.70.3400">
    <property type="match status" value="1"/>
</dbReference>
<keyword evidence="6 9" id="KW-1133">Transmembrane helix</keyword>
<evidence type="ECO:0000256" key="8">
    <source>
        <dbReference type="ARBA" id="ARBA00023136"/>
    </source>
</evidence>
<proteinExistence type="inferred from homology"/>
<dbReference type="InterPro" id="IPR048631">
    <property type="entry name" value="SecD_1st"/>
</dbReference>
<dbReference type="PANTHER" id="PTHR30081">
    <property type="entry name" value="PROTEIN-EXPORT MEMBRANE PROTEIN SEC"/>
    <property type="match status" value="1"/>
</dbReference>
<keyword evidence="5 9" id="KW-0653">Protein transport</keyword>
<dbReference type="Pfam" id="PF21760">
    <property type="entry name" value="SecD_1st"/>
    <property type="match status" value="1"/>
</dbReference>
<dbReference type="GO" id="GO:0043952">
    <property type="term" value="P:protein transport by the Sec complex"/>
    <property type="evidence" value="ECO:0007669"/>
    <property type="project" value="UniProtKB-UniRule"/>
</dbReference>
<feature type="transmembrane region" description="Helical" evidence="9">
    <location>
        <begin position="379"/>
        <end position="404"/>
    </location>
</feature>
<accession>A0A1G2QGE8</accession>
<comment type="similarity">
    <text evidence="9">Belongs to the SecD/SecF family. SecD subfamily.</text>
</comment>
<feature type="transmembrane region" description="Helical" evidence="9">
    <location>
        <begin position="337"/>
        <end position="358"/>
    </location>
</feature>
<dbReference type="InterPro" id="IPR005791">
    <property type="entry name" value="SecD"/>
</dbReference>
<evidence type="ECO:0000259" key="10">
    <source>
        <dbReference type="Pfam" id="PF02355"/>
    </source>
</evidence>
<dbReference type="GO" id="GO:0006605">
    <property type="term" value="P:protein targeting"/>
    <property type="evidence" value="ECO:0007669"/>
    <property type="project" value="UniProtKB-UniRule"/>
</dbReference>
<dbReference type="SUPFAM" id="SSF82866">
    <property type="entry name" value="Multidrug efflux transporter AcrB transmembrane domain"/>
    <property type="match status" value="1"/>
</dbReference>
<keyword evidence="3 9" id="KW-1003">Cell membrane</keyword>
<dbReference type="InterPro" id="IPR055344">
    <property type="entry name" value="SecD_SecF_C_bact"/>
</dbReference>
<feature type="transmembrane region" description="Helical" evidence="9">
    <location>
        <begin position="311"/>
        <end position="331"/>
    </location>
</feature>
<dbReference type="GO" id="GO:0005886">
    <property type="term" value="C:plasma membrane"/>
    <property type="evidence" value="ECO:0007669"/>
    <property type="project" value="UniProtKB-SubCell"/>
</dbReference>
<organism evidence="13 14">
    <name type="scientific">Candidatus Vogelbacteria bacterium RIFOXYD1_FULL_46_19</name>
    <dbReference type="NCBI Taxonomy" id="1802439"/>
    <lineage>
        <taxon>Bacteria</taxon>
        <taxon>Candidatus Vogeliibacteriota</taxon>
    </lineage>
</organism>
<feature type="domain" description="Protein export membrane protein SecD/SecF C-terminal" evidence="10">
    <location>
        <begin position="267"/>
        <end position="438"/>
    </location>
</feature>
<dbReference type="Gene3D" id="3.30.1360.200">
    <property type="match status" value="1"/>
</dbReference>
<reference evidence="13 14" key="1">
    <citation type="journal article" date="2016" name="Nat. Commun.">
        <title>Thousands of microbial genomes shed light on interconnected biogeochemical processes in an aquifer system.</title>
        <authorList>
            <person name="Anantharaman K."/>
            <person name="Brown C.T."/>
            <person name="Hug L.A."/>
            <person name="Sharon I."/>
            <person name="Castelle C.J."/>
            <person name="Probst A.J."/>
            <person name="Thomas B.C."/>
            <person name="Singh A."/>
            <person name="Wilkins M.J."/>
            <person name="Karaoz U."/>
            <person name="Brodie E.L."/>
            <person name="Williams K.H."/>
            <person name="Hubbard S.S."/>
            <person name="Banfield J.F."/>
        </authorList>
    </citation>
    <scope>NUCLEOTIDE SEQUENCE [LARGE SCALE GENOMIC DNA]</scope>
</reference>
<evidence type="ECO:0000256" key="7">
    <source>
        <dbReference type="ARBA" id="ARBA00023010"/>
    </source>
</evidence>
<evidence type="ECO:0000313" key="14">
    <source>
        <dbReference type="Proteomes" id="UP000177838"/>
    </source>
</evidence>
<comment type="caution">
    <text evidence="9">Lacks conserved residue(s) required for the propagation of feature annotation.</text>
</comment>
<feature type="transmembrane region" description="Helical" evidence="9">
    <location>
        <begin position="286"/>
        <end position="306"/>
    </location>
</feature>
<evidence type="ECO:0000256" key="5">
    <source>
        <dbReference type="ARBA" id="ARBA00022927"/>
    </source>
</evidence>
<dbReference type="Pfam" id="PF22599">
    <property type="entry name" value="SecDF_P1_head"/>
    <property type="match status" value="1"/>
</dbReference>
<keyword evidence="4 9" id="KW-0812">Transmembrane</keyword>
<feature type="domain" description="Protein translocase subunit SecDF P1" evidence="11">
    <location>
        <begin position="68"/>
        <end position="128"/>
    </location>
</feature>
<feature type="domain" description="SecDF P1 head subdomain" evidence="12">
    <location>
        <begin position="163"/>
        <end position="265"/>
    </location>
</feature>
<dbReference type="InterPro" id="IPR022646">
    <property type="entry name" value="SecD/SecF_CS"/>
</dbReference>
<evidence type="ECO:0000256" key="9">
    <source>
        <dbReference type="HAMAP-Rule" id="MF_01463"/>
    </source>
</evidence>
<dbReference type="Proteomes" id="UP000177838">
    <property type="component" value="Unassembled WGS sequence"/>
</dbReference>
<dbReference type="InterPro" id="IPR048634">
    <property type="entry name" value="SecD_SecF_C"/>
</dbReference>
<dbReference type="NCBIfam" id="TIGR01129">
    <property type="entry name" value="secD"/>
    <property type="match status" value="1"/>
</dbReference>
<dbReference type="HAMAP" id="MF_01463_B">
    <property type="entry name" value="SecD_B"/>
    <property type="match status" value="1"/>
</dbReference>